<name>A0A7W9EVJ8_9SPHN</name>
<proteinExistence type="predicted"/>
<dbReference type="AlphaFoldDB" id="A0A7W9EVJ8"/>
<dbReference type="RefSeq" id="WP_184059633.1">
    <property type="nucleotide sequence ID" value="NZ_JACIJK010000010.1"/>
</dbReference>
<dbReference type="Pfam" id="PF10696">
    <property type="entry name" value="DUF2501"/>
    <property type="match status" value="1"/>
</dbReference>
<accession>A0A7W9EVJ8</accession>
<sequence length="131" mass="12941">MTRLFIIPVLLAVAAPAVAQETAPPASGGLGGLGGLLGGALPSVGKVGAGNAAGVIGYCIKNNYLSQANAGSVLSRLTGRQAVTTSPGYTAGQSGVLQAGEQALPLADLKGQVRTKLCNLVLKRGASFLGR</sequence>
<organism evidence="2 3">
    <name type="scientific">Sphingomonas aerophila</name>
    <dbReference type="NCBI Taxonomy" id="1344948"/>
    <lineage>
        <taxon>Bacteria</taxon>
        <taxon>Pseudomonadati</taxon>
        <taxon>Pseudomonadota</taxon>
        <taxon>Alphaproteobacteria</taxon>
        <taxon>Sphingomonadales</taxon>
        <taxon>Sphingomonadaceae</taxon>
        <taxon>Sphingomonas</taxon>
    </lineage>
</organism>
<evidence type="ECO:0000313" key="3">
    <source>
        <dbReference type="Proteomes" id="UP000546200"/>
    </source>
</evidence>
<evidence type="ECO:0000313" key="2">
    <source>
        <dbReference type="EMBL" id="MBB5716404.1"/>
    </source>
</evidence>
<evidence type="ECO:0008006" key="4">
    <source>
        <dbReference type="Google" id="ProtNLM"/>
    </source>
</evidence>
<gene>
    <name evidence="2" type="ORF">FHS94_003267</name>
</gene>
<dbReference type="EMBL" id="JACIJK010000010">
    <property type="protein sequence ID" value="MBB5716404.1"/>
    <property type="molecule type" value="Genomic_DNA"/>
</dbReference>
<evidence type="ECO:0000256" key="1">
    <source>
        <dbReference type="SAM" id="SignalP"/>
    </source>
</evidence>
<keyword evidence="1" id="KW-0732">Signal</keyword>
<protein>
    <recommendedName>
        <fullName evidence="4">DUF2501 domain-containing protein</fullName>
    </recommendedName>
</protein>
<keyword evidence="3" id="KW-1185">Reference proteome</keyword>
<dbReference type="InterPro" id="IPR019637">
    <property type="entry name" value="DUF2501"/>
</dbReference>
<feature type="signal peptide" evidence="1">
    <location>
        <begin position="1"/>
        <end position="19"/>
    </location>
</feature>
<feature type="chain" id="PRO_5030959926" description="DUF2501 domain-containing protein" evidence="1">
    <location>
        <begin position="20"/>
        <end position="131"/>
    </location>
</feature>
<dbReference type="Proteomes" id="UP000546200">
    <property type="component" value="Unassembled WGS sequence"/>
</dbReference>
<comment type="caution">
    <text evidence="2">The sequence shown here is derived from an EMBL/GenBank/DDBJ whole genome shotgun (WGS) entry which is preliminary data.</text>
</comment>
<reference evidence="2 3" key="1">
    <citation type="submission" date="2020-08" db="EMBL/GenBank/DDBJ databases">
        <title>Genomic Encyclopedia of Type Strains, Phase IV (KMG-IV): sequencing the most valuable type-strain genomes for metagenomic binning, comparative biology and taxonomic classification.</title>
        <authorList>
            <person name="Goeker M."/>
        </authorList>
    </citation>
    <scope>NUCLEOTIDE SEQUENCE [LARGE SCALE GENOMIC DNA]</scope>
    <source>
        <strain evidence="2 3">DSM 100044</strain>
    </source>
</reference>